<evidence type="ECO:0000256" key="2">
    <source>
        <dbReference type="ARBA" id="ARBA00004167"/>
    </source>
</evidence>
<dbReference type="FunFam" id="1.10.630.10:FF:000069">
    <property type="entry name" value="Cytochrome P450, putative (Eurofung)"/>
    <property type="match status" value="1"/>
</dbReference>
<comment type="similarity">
    <text evidence="3 13">Belongs to the cytochrome P450 family.</text>
</comment>
<comment type="cofactor">
    <cofactor evidence="1 12">
        <name>heme</name>
        <dbReference type="ChEBI" id="CHEBI:30413"/>
    </cofactor>
</comment>
<dbReference type="GO" id="GO:0005506">
    <property type="term" value="F:iron ion binding"/>
    <property type="evidence" value="ECO:0007669"/>
    <property type="project" value="InterPro"/>
</dbReference>
<dbReference type="CDD" id="cd11062">
    <property type="entry name" value="CYP58-like"/>
    <property type="match status" value="1"/>
</dbReference>
<comment type="caution">
    <text evidence="15">The sequence shown here is derived from an EMBL/GenBank/DDBJ whole genome shotgun (WGS) entry which is preliminary data.</text>
</comment>
<evidence type="ECO:0000256" key="14">
    <source>
        <dbReference type="SAM" id="Phobius"/>
    </source>
</evidence>
<keyword evidence="5 14" id="KW-0812">Transmembrane</keyword>
<dbReference type="InterPro" id="IPR050121">
    <property type="entry name" value="Cytochrome_P450_monoxygenase"/>
</dbReference>
<proteinExistence type="inferred from homology"/>
<dbReference type="PANTHER" id="PTHR24305">
    <property type="entry name" value="CYTOCHROME P450"/>
    <property type="match status" value="1"/>
</dbReference>
<evidence type="ECO:0000256" key="13">
    <source>
        <dbReference type="RuleBase" id="RU000461"/>
    </source>
</evidence>
<name>A0A507QME0_MONPU</name>
<dbReference type="InterPro" id="IPR036396">
    <property type="entry name" value="Cyt_P450_sf"/>
</dbReference>
<dbReference type="InterPro" id="IPR017972">
    <property type="entry name" value="Cyt_P450_CS"/>
</dbReference>
<reference evidence="15 16" key="1">
    <citation type="submission" date="2019-06" db="EMBL/GenBank/DDBJ databases">
        <title>Wine fermentation using esterase from Monascus purpureus.</title>
        <authorList>
            <person name="Geng C."/>
            <person name="Zhang Y."/>
        </authorList>
    </citation>
    <scope>NUCLEOTIDE SEQUENCE [LARGE SCALE GENOMIC DNA]</scope>
    <source>
        <strain evidence="15">HQ1</strain>
    </source>
</reference>
<evidence type="ECO:0000256" key="6">
    <source>
        <dbReference type="ARBA" id="ARBA00022723"/>
    </source>
</evidence>
<dbReference type="Gene3D" id="1.10.630.10">
    <property type="entry name" value="Cytochrome P450"/>
    <property type="match status" value="1"/>
</dbReference>
<keyword evidence="16" id="KW-1185">Reference proteome</keyword>
<evidence type="ECO:0000256" key="1">
    <source>
        <dbReference type="ARBA" id="ARBA00001971"/>
    </source>
</evidence>
<keyword evidence="9 12" id="KW-0408">Iron</keyword>
<dbReference type="GO" id="GO:0016020">
    <property type="term" value="C:membrane"/>
    <property type="evidence" value="ECO:0007669"/>
    <property type="project" value="UniProtKB-SubCell"/>
</dbReference>
<gene>
    <name evidence="15" type="ORF">MPDQ_003745</name>
</gene>
<feature type="transmembrane region" description="Helical" evidence="14">
    <location>
        <begin position="20"/>
        <end position="38"/>
    </location>
</feature>
<dbReference type="PRINTS" id="PR00385">
    <property type="entry name" value="P450"/>
</dbReference>
<comment type="subcellular location">
    <subcellularLocation>
        <location evidence="2">Membrane</location>
        <topology evidence="2">Single-pass membrane protein</topology>
    </subcellularLocation>
</comment>
<dbReference type="InterPro" id="IPR001128">
    <property type="entry name" value="Cyt_P450"/>
</dbReference>
<evidence type="ECO:0000313" key="15">
    <source>
        <dbReference type="EMBL" id="TQB68252.1"/>
    </source>
</evidence>
<evidence type="ECO:0000256" key="12">
    <source>
        <dbReference type="PIRSR" id="PIRSR602401-1"/>
    </source>
</evidence>
<dbReference type="STRING" id="5098.A0A507QME0"/>
<evidence type="ECO:0000256" key="4">
    <source>
        <dbReference type="ARBA" id="ARBA00022617"/>
    </source>
</evidence>
<dbReference type="GO" id="GO:0004497">
    <property type="term" value="F:monooxygenase activity"/>
    <property type="evidence" value="ECO:0007669"/>
    <property type="project" value="UniProtKB-KW"/>
</dbReference>
<keyword evidence="7 14" id="KW-1133">Transmembrane helix</keyword>
<dbReference type="PRINTS" id="PR00463">
    <property type="entry name" value="EP450I"/>
</dbReference>
<keyword evidence="6 12" id="KW-0479">Metal-binding</keyword>
<evidence type="ECO:0000256" key="9">
    <source>
        <dbReference type="ARBA" id="ARBA00023004"/>
    </source>
</evidence>
<evidence type="ECO:0000256" key="11">
    <source>
        <dbReference type="ARBA" id="ARBA00023136"/>
    </source>
</evidence>
<feature type="binding site" description="axial binding residue" evidence="12">
    <location>
        <position position="456"/>
    </location>
    <ligand>
        <name>heme</name>
        <dbReference type="ChEBI" id="CHEBI:30413"/>
    </ligand>
    <ligandPart>
        <name>Fe</name>
        <dbReference type="ChEBI" id="CHEBI:18248"/>
    </ligandPart>
</feature>
<keyword evidence="11 14" id="KW-0472">Membrane</keyword>
<evidence type="ECO:0000313" key="16">
    <source>
        <dbReference type="Proteomes" id="UP000319663"/>
    </source>
</evidence>
<dbReference type="PROSITE" id="PS00086">
    <property type="entry name" value="CYTOCHROME_P450"/>
    <property type="match status" value="1"/>
</dbReference>
<organism evidence="15 16">
    <name type="scientific">Monascus purpureus</name>
    <name type="common">Red mold</name>
    <name type="synonym">Monascus anka</name>
    <dbReference type="NCBI Taxonomy" id="5098"/>
    <lineage>
        <taxon>Eukaryota</taxon>
        <taxon>Fungi</taxon>
        <taxon>Dikarya</taxon>
        <taxon>Ascomycota</taxon>
        <taxon>Pezizomycotina</taxon>
        <taxon>Eurotiomycetes</taxon>
        <taxon>Eurotiomycetidae</taxon>
        <taxon>Eurotiales</taxon>
        <taxon>Aspergillaceae</taxon>
        <taxon>Monascus</taxon>
    </lineage>
</organism>
<evidence type="ECO:0000256" key="7">
    <source>
        <dbReference type="ARBA" id="ARBA00022989"/>
    </source>
</evidence>
<accession>A0A507QME0</accession>
<evidence type="ECO:0000256" key="5">
    <source>
        <dbReference type="ARBA" id="ARBA00022692"/>
    </source>
</evidence>
<dbReference type="Pfam" id="PF00067">
    <property type="entry name" value="p450"/>
    <property type="match status" value="1"/>
</dbReference>
<dbReference type="AlphaFoldDB" id="A0A507QME0"/>
<dbReference type="PANTHER" id="PTHR24305:SF157">
    <property type="entry name" value="N-ACETYLTRYPTOPHAN 6-HYDROXYLASE IVOC-RELATED"/>
    <property type="match status" value="1"/>
</dbReference>
<dbReference type="GO" id="GO:0016705">
    <property type="term" value="F:oxidoreductase activity, acting on paired donors, with incorporation or reduction of molecular oxygen"/>
    <property type="evidence" value="ECO:0007669"/>
    <property type="project" value="InterPro"/>
</dbReference>
<protein>
    <recommendedName>
        <fullName evidence="17">Cytochrome P450</fullName>
    </recommendedName>
</protein>
<evidence type="ECO:0000256" key="8">
    <source>
        <dbReference type="ARBA" id="ARBA00023002"/>
    </source>
</evidence>
<keyword evidence="8 13" id="KW-0560">Oxidoreductase</keyword>
<evidence type="ECO:0008006" key="17">
    <source>
        <dbReference type="Google" id="ProtNLM"/>
    </source>
</evidence>
<dbReference type="InterPro" id="IPR002401">
    <property type="entry name" value="Cyt_P450_E_grp-I"/>
</dbReference>
<evidence type="ECO:0000256" key="3">
    <source>
        <dbReference type="ARBA" id="ARBA00010617"/>
    </source>
</evidence>
<dbReference type="SUPFAM" id="SSF48264">
    <property type="entry name" value="Cytochrome P450"/>
    <property type="match status" value="1"/>
</dbReference>
<dbReference type="EMBL" id="VIFY01000234">
    <property type="protein sequence ID" value="TQB68252.1"/>
    <property type="molecule type" value="Genomic_DNA"/>
</dbReference>
<dbReference type="GO" id="GO:0020037">
    <property type="term" value="F:heme binding"/>
    <property type="evidence" value="ECO:0007669"/>
    <property type="project" value="InterPro"/>
</dbReference>
<keyword evidence="4 12" id="KW-0349">Heme</keyword>
<evidence type="ECO:0000256" key="10">
    <source>
        <dbReference type="ARBA" id="ARBA00023033"/>
    </source>
</evidence>
<dbReference type="Proteomes" id="UP000319663">
    <property type="component" value="Unassembled WGS sequence"/>
</dbReference>
<sequence length="513" mass="59046">MPRAPQNATLLLLEHPVCTAASACLVYTIGLVVYRLWLSPLAKFPGPKLAAATLWYEFYYDALCHGKYTFEIMKMHEKYGPIVRISPYELHINDPEYSEVLYSRDSPRDKYSYYTGQFGTPMAAISTREHALHRLRRSNMNPYFSTARIRKLEPTIQLLVDKLCSRFKEFNGTGVPIVVQHAYTCFATDVISDYTMGSGWHYLDQPDFVPHWSHTLSAIAKATVFFKPYPWLLYWLKALPEGFVGRMDPGMDLFFNFQRRCKTLIKSVIDSHNAADYPEKRKAYDHPTFFHDVLDSDLPPREKGPERLAQEIQGIIGAGSETVAKTLSWLTYYLLANPDKLDKLLEELNRLDPDHTATLSDFEKMPYLTSVMLEGLRLSYGVSTRLQRIAPDRNLQYREWSIPAGTPVGMTSVMMHHNEDIFPDSHSFIPERWMDDKQRKYLDKYFVAFSKGSRQCVGINLAKAELLLVIPKLFRELKLELFETTREDVTLAHELFLPFPRLGSKGVRVVVVG</sequence>
<keyword evidence="10 13" id="KW-0503">Monooxygenase</keyword>